<comment type="pathway">
    <text evidence="5">Cofactor biosynthesis; NAD(+) biosynthesis; nicotinamide D-ribonucleotide from 5-phospho-alpha-D-ribose 1-diphosphate and nicotinamide: step 1/1.</text>
</comment>
<dbReference type="InterPro" id="IPR013785">
    <property type="entry name" value="Aldolase_TIM"/>
</dbReference>
<evidence type="ECO:0000256" key="2">
    <source>
        <dbReference type="ARBA" id="ARBA00022642"/>
    </source>
</evidence>
<dbReference type="EC" id="2.4.2.12" evidence="6"/>
<evidence type="ECO:0000256" key="1">
    <source>
        <dbReference type="ARBA" id="ARBA00010897"/>
    </source>
</evidence>
<dbReference type="Proteomes" id="UP000225448">
    <property type="component" value="Segment"/>
</dbReference>
<evidence type="ECO:0000256" key="7">
    <source>
        <dbReference type="ARBA" id="ARBA00035036"/>
    </source>
</evidence>
<dbReference type="NCBIfam" id="NF006629">
    <property type="entry name" value="PRK09198.1"/>
    <property type="match status" value="1"/>
</dbReference>
<dbReference type="SUPFAM" id="SSF51690">
    <property type="entry name" value="Nicotinate/Quinolinate PRTase C-terminal domain-like"/>
    <property type="match status" value="1"/>
</dbReference>
<dbReference type="EMBL" id="MF042360">
    <property type="protein sequence ID" value="ARV76978.1"/>
    <property type="molecule type" value="Genomic_DNA"/>
</dbReference>
<dbReference type="PANTHER" id="PTHR43816">
    <property type="entry name" value="NICOTINAMIDE PHOSPHORIBOSYLTRANSFERASE"/>
    <property type="match status" value="1"/>
</dbReference>
<evidence type="ECO:0000313" key="10">
    <source>
        <dbReference type="Proteomes" id="UP000225448"/>
    </source>
</evidence>
<dbReference type="InterPro" id="IPR016471">
    <property type="entry name" value="Nicotinamide_PRibTrfase"/>
</dbReference>
<keyword evidence="3 9" id="KW-0328">Glycosyltransferase</keyword>
<evidence type="ECO:0000256" key="5">
    <source>
        <dbReference type="ARBA" id="ARBA00035007"/>
    </source>
</evidence>
<keyword evidence="10" id="KW-1185">Reference proteome</keyword>
<comment type="similarity">
    <text evidence="1">Belongs to the NAPRTase family.</text>
</comment>
<evidence type="ECO:0000259" key="8">
    <source>
        <dbReference type="Pfam" id="PF04095"/>
    </source>
</evidence>
<dbReference type="InterPro" id="IPR036068">
    <property type="entry name" value="Nicotinate_pribotase-like_C"/>
</dbReference>
<keyword evidence="2" id="KW-0662">Pyridine nucleotide biosynthesis</keyword>
<gene>
    <name evidence="9" type="ORF">PHABIO_347</name>
</gene>
<accession>A0A1Y0T0G2</accession>
<dbReference type="GO" id="GO:0047280">
    <property type="term" value="F:nicotinamide phosphoribosyltransferase activity"/>
    <property type="evidence" value="ECO:0007669"/>
    <property type="project" value="UniProtKB-EC"/>
</dbReference>
<proteinExistence type="inferred from homology"/>
<evidence type="ECO:0000256" key="6">
    <source>
        <dbReference type="ARBA" id="ARBA00035024"/>
    </source>
</evidence>
<protein>
    <recommendedName>
        <fullName evidence="7">Nicotinamide phosphoribosyltransferase</fullName>
        <ecNumber evidence="6">2.4.2.12</ecNumber>
    </recommendedName>
</protein>
<name>A0A1Y0T0G2_9CAUD</name>
<organism evidence="9 10">
    <name type="scientific">Pseudomonas phage Phabio</name>
    <dbReference type="NCBI Taxonomy" id="2006668"/>
    <lineage>
        <taxon>Viruses</taxon>
        <taxon>Duplodnaviria</taxon>
        <taxon>Heunggongvirae</taxon>
        <taxon>Uroviricota</taxon>
        <taxon>Caudoviricetes</taxon>
        <taxon>Chimalliviridae</taxon>
        <taxon>Phabiovirus</taxon>
        <taxon>Phabiovirus phabio</taxon>
    </lineage>
</organism>
<dbReference type="Pfam" id="PF04095">
    <property type="entry name" value="NAPRTase"/>
    <property type="match status" value="1"/>
</dbReference>
<feature type="domain" description="Nicotinate/nicotinamide phosphoribosyltransferase" evidence="8">
    <location>
        <begin position="193"/>
        <end position="523"/>
    </location>
</feature>
<dbReference type="Gene3D" id="3.20.20.70">
    <property type="entry name" value="Aldolase class I"/>
    <property type="match status" value="1"/>
</dbReference>
<keyword evidence="4 9" id="KW-0808">Transferase</keyword>
<dbReference type="GO" id="GO:0009435">
    <property type="term" value="P:NAD+ biosynthetic process"/>
    <property type="evidence" value="ECO:0007669"/>
    <property type="project" value="InterPro"/>
</dbReference>
<reference evidence="9 10" key="1">
    <citation type="submission" date="2017-05" db="EMBL/GenBank/DDBJ databases">
        <authorList>
            <person name="Song R."/>
            <person name="Chenine A.L."/>
            <person name="Ruprecht R.M."/>
        </authorList>
    </citation>
    <scope>NUCLEOTIDE SEQUENCE [LARGE SCALE GENOMIC DNA]</scope>
</reference>
<evidence type="ECO:0000256" key="4">
    <source>
        <dbReference type="ARBA" id="ARBA00022679"/>
    </source>
</evidence>
<sequence>MSTNFQLFAPTVADGYKMGHGPLYPQGTAFAYGNGTPRADRLFRGSKSESMFWDSKVVWFGIQAVLREIHGIWDSSFFKKDKGTVIRRYKRRMETYLGKGLVDIEAMERLHDLGYLPVTILSIPEGSRLNMNVPGYVIYNTIPEFYWVVNYLETVMSSLIWAMVCNTTIAYEYRRVLDHFAHLTGSPIEGVDFQGHDFALRGINNPFAAAFSNAGHLVFFKGTDTLPAIDFVEDMYFADAEKEFIAASVVATEHAVATSNILYKLALKLKAAGKTEADYTADELNVLKLEAEREFIIEVITEKVPTGIISLVSDSFDFWGVLTNVLPTIKEAILGRKPDANGLAKVVIRPDSGDPVEVICGREILSMDEWRRGIKGNRPLVRTEEGVICEVVLTRDGYDFTPYELSAEEKGAVQVLWETFGGTVNDKGYKVLHERIGLIYGDSITVDRTQQIMRRLMKKGFASCNWVLGIGSYTYQHNTRDTFGFAVKATAIQVEDLFVELFKAPKTEGETNKKSAKGFLKVVKDEFGNFLLEQNQTFGIDEIDTHSGELRPIYKDGKFLNEVTFEQVRAVANAKV</sequence>
<evidence type="ECO:0000256" key="3">
    <source>
        <dbReference type="ARBA" id="ARBA00022676"/>
    </source>
</evidence>
<dbReference type="PANTHER" id="PTHR43816:SF1">
    <property type="entry name" value="NICOTINAMIDE PHOSPHORIBOSYLTRANSFERASE"/>
    <property type="match status" value="1"/>
</dbReference>
<evidence type="ECO:0000313" key="9">
    <source>
        <dbReference type="EMBL" id="ARV76978.1"/>
    </source>
</evidence>
<dbReference type="InterPro" id="IPR041525">
    <property type="entry name" value="N/Namide_PRibTrfase"/>
</dbReference>